<dbReference type="Proteomes" id="UP000291084">
    <property type="component" value="Chromosome 6"/>
</dbReference>
<organism evidence="1 2">
    <name type="scientific">Vigna angularis var. angularis</name>
    <dbReference type="NCBI Taxonomy" id="157739"/>
    <lineage>
        <taxon>Eukaryota</taxon>
        <taxon>Viridiplantae</taxon>
        <taxon>Streptophyta</taxon>
        <taxon>Embryophyta</taxon>
        <taxon>Tracheophyta</taxon>
        <taxon>Spermatophyta</taxon>
        <taxon>Magnoliopsida</taxon>
        <taxon>eudicotyledons</taxon>
        <taxon>Gunneridae</taxon>
        <taxon>Pentapetalae</taxon>
        <taxon>rosids</taxon>
        <taxon>fabids</taxon>
        <taxon>Fabales</taxon>
        <taxon>Fabaceae</taxon>
        <taxon>Papilionoideae</taxon>
        <taxon>50 kb inversion clade</taxon>
        <taxon>NPAAA clade</taxon>
        <taxon>indigoferoid/millettioid clade</taxon>
        <taxon>Phaseoleae</taxon>
        <taxon>Vigna</taxon>
    </lineage>
</organism>
<protein>
    <submittedName>
        <fullName evidence="1">Uncharacterized protein</fullName>
    </submittedName>
</protein>
<reference evidence="1 2" key="1">
    <citation type="journal article" date="2015" name="Sci. Rep.">
        <title>The power of single molecule real-time sequencing technology in the de novo assembly of a eukaryotic genome.</title>
        <authorList>
            <person name="Sakai H."/>
            <person name="Naito K."/>
            <person name="Ogiso-Tanaka E."/>
            <person name="Takahashi Y."/>
            <person name="Iseki K."/>
            <person name="Muto C."/>
            <person name="Satou K."/>
            <person name="Teruya K."/>
            <person name="Shiroma A."/>
            <person name="Shimoji M."/>
            <person name="Hirano T."/>
            <person name="Itoh T."/>
            <person name="Kaga A."/>
            <person name="Tomooka N."/>
        </authorList>
    </citation>
    <scope>NUCLEOTIDE SEQUENCE [LARGE SCALE GENOMIC DNA]</scope>
    <source>
        <strain evidence="2">cv. Shumari</strain>
    </source>
</reference>
<proteinExistence type="predicted"/>
<keyword evidence="2" id="KW-1185">Reference proteome</keyword>
<evidence type="ECO:0000313" key="2">
    <source>
        <dbReference type="Proteomes" id="UP000291084"/>
    </source>
</evidence>
<sequence length="80" mass="9237">AAGEEEVVGEGEALGDHVTGKQERIQRRTVQEGIACDKKCGFELKQFTRLYCTKCTKIKFRSVFLNYFLVQFSFFELLYS</sequence>
<feature type="non-terminal residue" evidence="1">
    <location>
        <position position="1"/>
    </location>
</feature>
<dbReference type="EMBL" id="AP015039">
    <property type="protein sequence ID" value="BAT90421.1"/>
    <property type="molecule type" value="Genomic_DNA"/>
</dbReference>
<name>A0A0S3SC85_PHAAN</name>
<evidence type="ECO:0000313" key="1">
    <source>
        <dbReference type="EMBL" id="BAT90421.1"/>
    </source>
</evidence>
<dbReference type="AlphaFoldDB" id="A0A0S3SC85"/>
<gene>
    <name evidence="1" type="primary">Vigan.06G166700</name>
    <name evidence="1" type="ORF">VIGAN_06166700</name>
</gene>
<accession>A0A0S3SC85</accession>